<sequence>MPQNVVLPGPAPWGFRLSGGIDFNQPLIITRPVGLQQLSEERRTDGVVSLRSEKARLRGGLPSRPPLRVSFQ</sequence>
<dbReference type="AlphaFoldDB" id="A0AB34H9P1"/>
<protein>
    <recommendedName>
        <fullName evidence="3">PDZ and LIM domain protein 7</fullName>
    </recommendedName>
</protein>
<evidence type="ECO:0008006" key="3">
    <source>
        <dbReference type="Google" id="ProtNLM"/>
    </source>
</evidence>
<dbReference type="EMBL" id="JAIQCJ010001787">
    <property type="protein sequence ID" value="KAJ8787470.1"/>
    <property type="molecule type" value="Genomic_DNA"/>
</dbReference>
<evidence type="ECO:0000313" key="2">
    <source>
        <dbReference type="Proteomes" id="UP001159641"/>
    </source>
</evidence>
<evidence type="ECO:0000313" key="1">
    <source>
        <dbReference type="EMBL" id="KAJ8787470.1"/>
    </source>
</evidence>
<organism evidence="1 2">
    <name type="scientific">Eschrichtius robustus</name>
    <name type="common">California gray whale</name>
    <name type="synonym">Eschrichtius gibbosus</name>
    <dbReference type="NCBI Taxonomy" id="9764"/>
    <lineage>
        <taxon>Eukaryota</taxon>
        <taxon>Metazoa</taxon>
        <taxon>Chordata</taxon>
        <taxon>Craniata</taxon>
        <taxon>Vertebrata</taxon>
        <taxon>Euteleostomi</taxon>
        <taxon>Mammalia</taxon>
        <taxon>Eutheria</taxon>
        <taxon>Laurasiatheria</taxon>
        <taxon>Artiodactyla</taxon>
        <taxon>Whippomorpha</taxon>
        <taxon>Cetacea</taxon>
        <taxon>Mysticeti</taxon>
        <taxon>Eschrichtiidae</taxon>
        <taxon>Eschrichtius</taxon>
    </lineage>
</organism>
<comment type="caution">
    <text evidence="1">The sequence shown here is derived from an EMBL/GenBank/DDBJ whole genome shotgun (WGS) entry which is preliminary data.</text>
</comment>
<name>A0AB34H9P1_ESCRO</name>
<gene>
    <name evidence="1" type="ORF">J1605_022955</name>
</gene>
<accession>A0AB34H9P1</accession>
<dbReference type="Proteomes" id="UP001159641">
    <property type="component" value="Unassembled WGS sequence"/>
</dbReference>
<dbReference type="Gene3D" id="2.30.42.10">
    <property type="match status" value="1"/>
</dbReference>
<proteinExistence type="predicted"/>
<dbReference type="InterPro" id="IPR036034">
    <property type="entry name" value="PDZ_sf"/>
</dbReference>
<reference evidence="1 2" key="1">
    <citation type="submission" date="2022-11" db="EMBL/GenBank/DDBJ databases">
        <title>Whole genome sequence of Eschrichtius robustus ER-17-0199.</title>
        <authorList>
            <person name="Bruniche-Olsen A."/>
            <person name="Black A.N."/>
            <person name="Fields C.J."/>
            <person name="Walden K."/>
            <person name="Dewoody J.A."/>
        </authorList>
    </citation>
    <scope>NUCLEOTIDE SEQUENCE [LARGE SCALE GENOMIC DNA]</scope>
    <source>
        <strain evidence="1">ER-17-0199</strain>
        <tissue evidence="1">Blubber</tissue>
    </source>
</reference>
<keyword evidence="2" id="KW-1185">Reference proteome</keyword>